<dbReference type="Proteomes" id="UP001304895">
    <property type="component" value="Unassembled WGS sequence"/>
</dbReference>
<keyword evidence="1" id="KW-1133">Transmembrane helix</keyword>
<accession>A0AAN6UF10</accession>
<feature type="transmembrane region" description="Helical" evidence="1">
    <location>
        <begin position="6"/>
        <end position="24"/>
    </location>
</feature>
<reference evidence="2" key="1">
    <citation type="journal article" date="2023" name="Mol. Phylogenet. Evol.">
        <title>Genome-scale phylogeny and comparative genomics of the fungal order Sordariales.</title>
        <authorList>
            <person name="Hensen N."/>
            <person name="Bonometti L."/>
            <person name="Westerberg I."/>
            <person name="Brannstrom I.O."/>
            <person name="Guillou S."/>
            <person name="Cros-Aarteil S."/>
            <person name="Calhoun S."/>
            <person name="Haridas S."/>
            <person name="Kuo A."/>
            <person name="Mondo S."/>
            <person name="Pangilinan J."/>
            <person name="Riley R."/>
            <person name="LaButti K."/>
            <person name="Andreopoulos B."/>
            <person name="Lipzen A."/>
            <person name="Chen C."/>
            <person name="Yan M."/>
            <person name="Daum C."/>
            <person name="Ng V."/>
            <person name="Clum A."/>
            <person name="Steindorff A."/>
            <person name="Ohm R.A."/>
            <person name="Martin F."/>
            <person name="Silar P."/>
            <person name="Natvig D.O."/>
            <person name="Lalanne C."/>
            <person name="Gautier V."/>
            <person name="Ament-Velasquez S.L."/>
            <person name="Kruys A."/>
            <person name="Hutchinson M.I."/>
            <person name="Powell A.J."/>
            <person name="Barry K."/>
            <person name="Miller A.N."/>
            <person name="Grigoriev I.V."/>
            <person name="Debuchy R."/>
            <person name="Gladieux P."/>
            <person name="Hiltunen Thoren M."/>
            <person name="Johannesson H."/>
        </authorList>
    </citation>
    <scope>NUCLEOTIDE SEQUENCE</scope>
    <source>
        <strain evidence="2">CBS 123565</strain>
    </source>
</reference>
<evidence type="ECO:0000313" key="2">
    <source>
        <dbReference type="EMBL" id="KAK4130426.1"/>
    </source>
</evidence>
<name>A0AAN6UF10_9PEZI</name>
<proteinExistence type="predicted"/>
<gene>
    <name evidence="2" type="ORF">BT67DRAFT_437023</name>
</gene>
<evidence type="ECO:0000313" key="3">
    <source>
        <dbReference type="Proteomes" id="UP001304895"/>
    </source>
</evidence>
<feature type="transmembrane region" description="Helical" evidence="1">
    <location>
        <begin position="106"/>
        <end position="125"/>
    </location>
</feature>
<comment type="caution">
    <text evidence="2">The sequence shown here is derived from an EMBL/GenBank/DDBJ whole genome shotgun (WGS) entry which is preliminary data.</text>
</comment>
<evidence type="ECO:0000256" key="1">
    <source>
        <dbReference type="SAM" id="Phobius"/>
    </source>
</evidence>
<keyword evidence="3" id="KW-1185">Reference proteome</keyword>
<dbReference type="AlphaFoldDB" id="A0AAN6UF10"/>
<protein>
    <submittedName>
        <fullName evidence="2">Uncharacterized protein</fullName>
    </submittedName>
</protein>
<keyword evidence="1" id="KW-0812">Transmembrane</keyword>
<dbReference type="EMBL" id="MU853436">
    <property type="protein sequence ID" value="KAK4130426.1"/>
    <property type="molecule type" value="Genomic_DNA"/>
</dbReference>
<organism evidence="2 3">
    <name type="scientific">Trichocladium antarcticum</name>
    <dbReference type="NCBI Taxonomy" id="1450529"/>
    <lineage>
        <taxon>Eukaryota</taxon>
        <taxon>Fungi</taxon>
        <taxon>Dikarya</taxon>
        <taxon>Ascomycota</taxon>
        <taxon>Pezizomycotina</taxon>
        <taxon>Sordariomycetes</taxon>
        <taxon>Sordariomycetidae</taxon>
        <taxon>Sordariales</taxon>
        <taxon>Chaetomiaceae</taxon>
        <taxon>Trichocladium</taxon>
    </lineage>
</organism>
<reference evidence="2" key="2">
    <citation type="submission" date="2023-05" db="EMBL/GenBank/DDBJ databases">
        <authorList>
            <consortium name="Lawrence Berkeley National Laboratory"/>
            <person name="Steindorff A."/>
            <person name="Hensen N."/>
            <person name="Bonometti L."/>
            <person name="Westerberg I."/>
            <person name="Brannstrom I.O."/>
            <person name="Guillou S."/>
            <person name="Cros-Aarteil S."/>
            <person name="Calhoun S."/>
            <person name="Haridas S."/>
            <person name="Kuo A."/>
            <person name="Mondo S."/>
            <person name="Pangilinan J."/>
            <person name="Riley R."/>
            <person name="Labutti K."/>
            <person name="Andreopoulos B."/>
            <person name="Lipzen A."/>
            <person name="Chen C."/>
            <person name="Yanf M."/>
            <person name="Daum C."/>
            <person name="Ng V."/>
            <person name="Clum A."/>
            <person name="Ohm R."/>
            <person name="Martin F."/>
            <person name="Silar P."/>
            <person name="Natvig D."/>
            <person name="Lalanne C."/>
            <person name="Gautier V."/>
            <person name="Ament-Velasquez S.L."/>
            <person name="Kruys A."/>
            <person name="Hutchinson M.I."/>
            <person name="Powell A.J."/>
            <person name="Barry K."/>
            <person name="Miller A.N."/>
            <person name="Grigoriev I.V."/>
            <person name="Debuchy R."/>
            <person name="Gladieux P."/>
            <person name="Thoren M.H."/>
            <person name="Johannesson H."/>
        </authorList>
    </citation>
    <scope>NUCLEOTIDE SEQUENCE</scope>
    <source>
        <strain evidence="2">CBS 123565</strain>
    </source>
</reference>
<sequence>MATPVPLITTPLIFISFLVSLAIVDLRHSALRAHYHADSAGRPSRLPRWLHRLVYRYQRLRPVDEHGRPFPVTVGEHGGGDGGGEGYYHSKQRKLMRMEAAEAFEIRNGVMVVLGVLGLAAWWAAWRAVSRGLGMVWEWCS</sequence>
<keyword evidence="1" id="KW-0472">Membrane</keyword>